<proteinExistence type="predicted"/>
<evidence type="ECO:0000313" key="3">
    <source>
        <dbReference type="Proteomes" id="UP000003113"/>
    </source>
</evidence>
<dbReference type="PATRIC" id="fig|477184.5.peg.5114"/>
<gene>
    <name evidence="2" type="ORF">KYC_26072</name>
</gene>
<evidence type="ECO:0000313" key="2">
    <source>
        <dbReference type="EMBL" id="EHK63307.1"/>
    </source>
</evidence>
<dbReference type="eggNOG" id="COG4625">
    <property type="taxonomic scope" value="Bacteria"/>
</dbReference>
<dbReference type="Proteomes" id="UP000003113">
    <property type="component" value="Unassembled WGS sequence"/>
</dbReference>
<dbReference type="EMBL" id="AGUF01000084">
    <property type="protein sequence ID" value="EHK63307.1"/>
    <property type="molecule type" value="Genomic_DNA"/>
</dbReference>
<name>H0FEK0_9BURK</name>
<dbReference type="AlphaFoldDB" id="H0FEK0"/>
<keyword evidence="1" id="KW-0732">Signal</keyword>
<protein>
    <recommendedName>
        <fullName evidence="4">Autotransporter outer membrane beta-barrel domain-containing protein</fullName>
    </recommendedName>
</protein>
<feature type="signal peptide" evidence="1">
    <location>
        <begin position="1"/>
        <end position="31"/>
    </location>
</feature>
<reference evidence="2 3" key="1">
    <citation type="journal article" date="2012" name="J. Bacteriol.">
        <title>Genome sequence of the highly efficient arsenite-oxidizing bacterium Achromobacter arsenitoxydans SY8.</title>
        <authorList>
            <person name="Li X."/>
            <person name="Hu Y."/>
            <person name="Gong J."/>
            <person name="Lin Y."/>
            <person name="Johnstone L."/>
            <person name="Rensing C."/>
            <person name="Wang G."/>
        </authorList>
    </citation>
    <scope>NUCLEOTIDE SEQUENCE [LARGE SCALE GENOMIC DNA]</scope>
    <source>
        <strain evidence="2 3">SY8</strain>
    </source>
</reference>
<keyword evidence="3" id="KW-1185">Reference proteome</keyword>
<sequence length="630" mass="58666">MKKLIAKPPARTGVAILLGQAGLLLTQPAFADISCPQPTSSSSPTTCTVGASDSGNLTVDYTGATGTGSNQGGYGGNYIVVNNGYLGPNPQQAPLFVRLKGGTGSPDGDDAGTFGGWGGLITITNAESVESNASPTESAQGAAPGIWDDSSAQFGIYGASVGGTGGTPPDNVFGGGNGGGGGNGSAVSITNNGQVVVQKLPYGGAGIYGASIGGTGGNQMSAASGDQVGGNGGNSDIVYITNNGSVTVSSSSAGRYAWGIGAESIGGAGGWDNGWGGTGGGGNPGGDTQVANFGKVQVDVETPGGASSNLLTGGVRGMYAASQGNAGFTSNDGSDKGGAGGGFGVVGAVNFGQISVSSQSVQAPTSLSSLSGGIVVVGQGGDGGGGPNTITDTSGEIGGAGGTSSGLVIAVLNDGSSLTTSGNYLPGVSVISQGGNGGPGNGSSNGANGGNGGAAQVAVNGSASVSTAGLQSHGVVARSYGGAGGGVNQSSGLVDFTGEDAGVGGAGGKVVVATGDAQEGVAGGTITTQGDYSIGILAQSMGGIGGATSGNFELFGNAGADAGNGGASGTVQIDSLSTITTYGTSSHGIVGQAIGGGGGTAGPSAGLIAVGGAGAARSRAARSTSPIAAT</sequence>
<organism evidence="2 3">
    <name type="scientific">Achromobacter arsenitoxydans SY8</name>
    <dbReference type="NCBI Taxonomy" id="477184"/>
    <lineage>
        <taxon>Bacteria</taxon>
        <taxon>Pseudomonadati</taxon>
        <taxon>Pseudomonadota</taxon>
        <taxon>Betaproteobacteria</taxon>
        <taxon>Burkholderiales</taxon>
        <taxon>Alcaligenaceae</taxon>
        <taxon>Achromobacter</taxon>
    </lineage>
</organism>
<dbReference type="STRING" id="477184.KYC_26072"/>
<dbReference type="RefSeq" id="WP_008167984.1">
    <property type="nucleotide sequence ID" value="NZ_AGUF01000084.1"/>
</dbReference>
<feature type="chain" id="PRO_5003532703" description="Autotransporter outer membrane beta-barrel domain-containing protein" evidence="1">
    <location>
        <begin position="32"/>
        <end position="630"/>
    </location>
</feature>
<accession>H0FEK0</accession>
<comment type="caution">
    <text evidence="2">The sequence shown here is derived from an EMBL/GenBank/DDBJ whole genome shotgun (WGS) entry which is preliminary data.</text>
</comment>
<evidence type="ECO:0008006" key="4">
    <source>
        <dbReference type="Google" id="ProtNLM"/>
    </source>
</evidence>
<evidence type="ECO:0000256" key="1">
    <source>
        <dbReference type="SAM" id="SignalP"/>
    </source>
</evidence>